<dbReference type="CDD" id="cd07012">
    <property type="entry name" value="PBP2_Bug_TTT"/>
    <property type="match status" value="1"/>
</dbReference>
<evidence type="ECO:0000256" key="2">
    <source>
        <dbReference type="SAM" id="SignalP"/>
    </source>
</evidence>
<dbReference type="EMBL" id="JADFFK010000020">
    <property type="protein sequence ID" value="MBE9639652.1"/>
    <property type="molecule type" value="Genomic_DNA"/>
</dbReference>
<gene>
    <name evidence="3" type="ORF">IQ782_22610</name>
</gene>
<dbReference type="Proteomes" id="UP000607796">
    <property type="component" value="Unassembled WGS sequence"/>
</dbReference>
<keyword evidence="2" id="KW-0732">Signal</keyword>
<dbReference type="InterPro" id="IPR005064">
    <property type="entry name" value="BUG"/>
</dbReference>
<evidence type="ECO:0000313" key="3">
    <source>
        <dbReference type="EMBL" id="MBE9639652.1"/>
    </source>
</evidence>
<organism evidence="3 4">
    <name type="scientific">Salipiger mangrovisoli</name>
    <dbReference type="NCBI Taxonomy" id="2865933"/>
    <lineage>
        <taxon>Bacteria</taxon>
        <taxon>Pseudomonadati</taxon>
        <taxon>Pseudomonadota</taxon>
        <taxon>Alphaproteobacteria</taxon>
        <taxon>Rhodobacterales</taxon>
        <taxon>Roseobacteraceae</taxon>
        <taxon>Salipiger</taxon>
    </lineage>
</organism>
<dbReference type="Pfam" id="PF03401">
    <property type="entry name" value="TctC"/>
    <property type="match status" value="1"/>
</dbReference>
<feature type="chain" id="PRO_5046273611" evidence="2">
    <location>
        <begin position="28"/>
        <end position="330"/>
    </location>
</feature>
<keyword evidence="4" id="KW-1185">Reference proteome</keyword>
<dbReference type="InterPro" id="IPR042100">
    <property type="entry name" value="Bug_dom1"/>
</dbReference>
<sequence>MKTHVALRAALAGLALCATAAFAPAQAADTKDVTWPKGSVRLVTPIKPGGGTDAVARLIAGELQKQTGAPFVVVNQPAGGGGVAVNTVQRARPDGQTLFFFNSAIIHRAHTGLINASPSEDFTTLAFMAVKASYCVVVSNEAEFDTFESLVAASKAAPDSITFGVQLKSGSHFGGALIQRETQSAFRFVQGGGDSDLTVAIEGGNIDTGLVSCSTAVQHRDAGKLKILATVSRNPERDALVPDVPTIPELGYPEVAFSLDFLLLGPKDMDPALAETINAAFAEVIADPAITEQLTKMRIPMTTLPLEESAAMLAESDATVGALAKDLGFE</sequence>
<reference evidence="3 4" key="1">
    <citation type="journal article" date="2021" name="Int. J. Syst. Evol. Microbiol.">
        <title>Salipiger mangrovisoli sp. nov., isolated from mangrove soil and the proposal for the reclassification of Paraphaeobacter pallidus as Salipiger pallidus comb. nov.</title>
        <authorList>
            <person name="Du J."/>
            <person name="Liu Y."/>
            <person name="Pei T."/>
            <person name="Deng M.R."/>
            <person name="Zhu H."/>
        </authorList>
    </citation>
    <scope>NUCLEOTIDE SEQUENCE [LARGE SCALE GENOMIC DNA]</scope>
    <source>
        <strain evidence="3 4">6D45A</strain>
    </source>
</reference>
<dbReference type="PANTHER" id="PTHR42928:SF5">
    <property type="entry name" value="BLR1237 PROTEIN"/>
    <property type="match status" value="1"/>
</dbReference>
<name>A0ABR9X875_9RHOB</name>
<feature type="signal peptide" evidence="2">
    <location>
        <begin position="1"/>
        <end position="27"/>
    </location>
</feature>
<evidence type="ECO:0000256" key="1">
    <source>
        <dbReference type="ARBA" id="ARBA00006987"/>
    </source>
</evidence>
<comment type="similarity">
    <text evidence="1">Belongs to the UPF0065 (bug) family.</text>
</comment>
<dbReference type="PIRSF" id="PIRSF017082">
    <property type="entry name" value="YflP"/>
    <property type="match status" value="1"/>
</dbReference>
<dbReference type="Gene3D" id="3.40.190.10">
    <property type="entry name" value="Periplasmic binding protein-like II"/>
    <property type="match status" value="1"/>
</dbReference>
<protein>
    <submittedName>
        <fullName evidence="3">Tripartite tricarboxylate transporter substrate binding protein</fullName>
    </submittedName>
</protein>
<proteinExistence type="inferred from homology"/>
<accession>A0ABR9X875</accession>
<dbReference type="Gene3D" id="3.40.190.150">
    <property type="entry name" value="Bordetella uptake gene, domain 1"/>
    <property type="match status" value="1"/>
</dbReference>
<evidence type="ECO:0000313" key="4">
    <source>
        <dbReference type="Proteomes" id="UP000607796"/>
    </source>
</evidence>
<dbReference type="RefSeq" id="WP_194136927.1">
    <property type="nucleotide sequence ID" value="NZ_JADFFK010000020.1"/>
</dbReference>
<dbReference type="PANTHER" id="PTHR42928">
    <property type="entry name" value="TRICARBOXYLATE-BINDING PROTEIN"/>
    <property type="match status" value="1"/>
</dbReference>
<comment type="caution">
    <text evidence="3">The sequence shown here is derived from an EMBL/GenBank/DDBJ whole genome shotgun (WGS) entry which is preliminary data.</text>
</comment>